<accession>A0A4P1QWF6</accession>
<proteinExistence type="predicted"/>
<name>A0A4P1QWF6_LUPAN</name>
<gene>
    <name evidence="1" type="ORF">TanjilG_09820</name>
</gene>
<evidence type="ECO:0000313" key="2">
    <source>
        <dbReference type="Proteomes" id="UP000188354"/>
    </source>
</evidence>
<dbReference type="AlphaFoldDB" id="A0A4P1QWF6"/>
<dbReference type="KEGG" id="lang:109327539"/>
<dbReference type="OrthoDB" id="1641131at2759"/>
<dbReference type="EMBL" id="CM007375">
    <property type="protein sequence ID" value="OIV96393.1"/>
    <property type="molecule type" value="Genomic_DNA"/>
</dbReference>
<dbReference type="InterPro" id="IPR019141">
    <property type="entry name" value="DUF2045"/>
</dbReference>
<dbReference type="PANTHER" id="PTHR21477">
    <property type="entry name" value="ZGC:172139"/>
    <property type="match status" value="1"/>
</dbReference>
<reference evidence="1 2" key="1">
    <citation type="journal article" date="2017" name="Plant Biotechnol. J.">
        <title>A comprehensive draft genome sequence for lupin (Lupinus angustifolius), an emerging health food: insights into plant-microbe interactions and legume evolution.</title>
        <authorList>
            <person name="Hane J.K."/>
            <person name="Ming Y."/>
            <person name="Kamphuis L.G."/>
            <person name="Nelson M.N."/>
            <person name="Garg G."/>
            <person name="Atkins C.A."/>
            <person name="Bayer P.E."/>
            <person name="Bravo A."/>
            <person name="Bringans S."/>
            <person name="Cannon S."/>
            <person name="Edwards D."/>
            <person name="Foley R."/>
            <person name="Gao L.L."/>
            <person name="Harrison M.J."/>
            <person name="Huang W."/>
            <person name="Hurgobin B."/>
            <person name="Li S."/>
            <person name="Liu C.W."/>
            <person name="McGrath A."/>
            <person name="Morahan G."/>
            <person name="Murray J."/>
            <person name="Weller J."/>
            <person name="Jian J."/>
            <person name="Singh K.B."/>
        </authorList>
    </citation>
    <scope>NUCLEOTIDE SEQUENCE [LARGE SCALE GENOMIC DNA]</scope>
    <source>
        <strain evidence="2">cv. Tanjil</strain>
        <tissue evidence="1">Whole plant</tissue>
    </source>
</reference>
<evidence type="ECO:0000313" key="1">
    <source>
        <dbReference type="EMBL" id="OIV96393.1"/>
    </source>
</evidence>
<dbReference type="PANTHER" id="PTHR21477:SF40">
    <property type="entry name" value="PHLOEM A10-LIKE PROTEIN"/>
    <property type="match status" value="1"/>
</dbReference>
<dbReference type="Proteomes" id="UP000188354">
    <property type="component" value="Chromosome LG15"/>
</dbReference>
<protein>
    <recommendedName>
        <fullName evidence="3">Protein PHLOEM PROTEIN 2-LIKE A10</fullName>
    </recommendedName>
</protein>
<dbReference type="Gramene" id="OIV96393">
    <property type="protein sequence ID" value="OIV96393"/>
    <property type="gene ID" value="TanjilG_09820"/>
</dbReference>
<organism evidence="1 2">
    <name type="scientific">Lupinus angustifolius</name>
    <name type="common">Narrow-leaved blue lupine</name>
    <dbReference type="NCBI Taxonomy" id="3871"/>
    <lineage>
        <taxon>Eukaryota</taxon>
        <taxon>Viridiplantae</taxon>
        <taxon>Streptophyta</taxon>
        <taxon>Embryophyta</taxon>
        <taxon>Tracheophyta</taxon>
        <taxon>Spermatophyta</taxon>
        <taxon>Magnoliopsida</taxon>
        <taxon>eudicotyledons</taxon>
        <taxon>Gunneridae</taxon>
        <taxon>Pentapetalae</taxon>
        <taxon>rosids</taxon>
        <taxon>fabids</taxon>
        <taxon>Fabales</taxon>
        <taxon>Fabaceae</taxon>
        <taxon>Papilionoideae</taxon>
        <taxon>50 kb inversion clade</taxon>
        <taxon>genistoids sensu lato</taxon>
        <taxon>core genistoids</taxon>
        <taxon>Genisteae</taxon>
        <taxon>Lupinus</taxon>
    </lineage>
</organism>
<sequence>MDLFDFSRRNKKSLLLIALFGTSSYGAYQVYNLPSVVLKRNRVAKLLKGFISLVELISDSAETVSLLTKDLNQFVTSDSNEIPQSLKQLSKIATSKEVSVSLSRTSEALTIGILQGHKLHIKINNQSEIGTENFPNKLLEKVFSKAGTGFVSVVVGRFARNLALGLRAESIDDKINVAKARSEGLDNPRWLSLICDERVRKLIGDCIQTFVSTSVTVFLDKTMHINNFDEMFAGLTNPKHQEKVKDILISLNNGAIETLIKTVHQVLTNKTARSKLSSPVSSFKCEGPEAFLQQYKPGSSISAIQDAGLLERVRSTMSVPDNRRFVLDVIRKVTFDTMRSFLEFLLRRISDGFKRSVSKVHDVVVDRGLEIVRYVGAKSSVILTMCLALYLHIVGGSSILMPA</sequence>
<evidence type="ECO:0008006" key="3">
    <source>
        <dbReference type="Google" id="ProtNLM"/>
    </source>
</evidence>
<keyword evidence="2" id="KW-1185">Reference proteome</keyword>